<dbReference type="Proteomes" id="UP000245207">
    <property type="component" value="Unassembled WGS sequence"/>
</dbReference>
<feature type="compositionally biased region" description="Polar residues" evidence="4">
    <location>
        <begin position="343"/>
        <end position="358"/>
    </location>
</feature>
<evidence type="ECO:0000259" key="5">
    <source>
        <dbReference type="PROSITE" id="PS50600"/>
    </source>
</evidence>
<dbReference type="Gene3D" id="3.40.395.10">
    <property type="entry name" value="Adenoviral Proteinase, Chain A"/>
    <property type="match status" value="1"/>
</dbReference>
<dbReference type="OrthoDB" id="1869436at2759"/>
<sequence>MASGSNLEREEDAVPGSGSDSDREEDAVSGSDADREEDAVSASGSGSKSHRGPTIKAKANKKTVVTYNKRGVPTGPGAKKLSTFEGLVARSMVPITYDSWLNVDIETKEAIWEYVKTHFKLDQKSRKQVLQSTGIKWKNFKHYLYKRFIKPLKDDKSKEAKKKLYTPPGKYPSVNKKDWKLFVSQRTKPSFEAISQKASANRQRNKYNHRLSRKGYAGLISEIMEETGKEEEEIDRAECWKKAREKKTGGFDPDVQKVVDKIEQLKKDKDYSDDPMGTIDLLTEALGTVEQRGRVRGMGRFVTPNQYFLIPRNVKQYLKQYDNMMNKRLKAVEDELARRRSRCASTNASEGGSNSPTLSDEDEPPNVPTERNDKSCYLAVDDPSNIVAKGTIVKHTGSDGNIEVTVDTSVQPEALIPNPIPEEFVETVKDAIGYMLSWPSHLVIPCSGLNKIVAKKKEKKAGDRDKKKKAADQDKKKKAADQDKEKIRKTEKEQRKEEEDGNRNDEERKEEEKGELGSVIHKKKGKKKRQREPDNEEEVVMMPKTVEKGKSIETLASIAKLTEKGSPLKKMMTRGQRRVRKRIEERMGLKMTAMMVDGQVAKVDCIKVQCEDDLFGHHSYTYLNWNDFDSLFSMDELSGAVVASYIMYLYEQIKNGSQRDHGVCFMTPTATMHHERKARAKNIEEASRVIARRLSTRKQNDLILLPYNPGGHWVLGVLNMKTSTCYYLDSLSVSDVNHQFKQIVDAAIALYDVEAGTNKRTKLNWVTSKCPRQPGCTECGYFVLKFMREIVKHGVRALENDNIVVIAMSSRMRISTIFEKNGQFMCRILFLGRNRAL</sequence>
<feature type="region of interest" description="Disordered" evidence="4">
    <location>
        <begin position="456"/>
        <end position="538"/>
    </location>
</feature>
<name>A0A2U1PJ76_ARTAN</name>
<feature type="region of interest" description="Disordered" evidence="4">
    <location>
        <begin position="340"/>
        <end position="373"/>
    </location>
</feature>
<dbReference type="EMBL" id="PKPP01001084">
    <property type="protein sequence ID" value="PWA85815.1"/>
    <property type="molecule type" value="Genomic_DNA"/>
</dbReference>
<feature type="region of interest" description="Disordered" evidence="4">
    <location>
        <begin position="1"/>
        <end position="72"/>
    </location>
</feature>
<dbReference type="GO" id="GO:0006508">
    <property type="term" value="P:proteolysis"/>
    <property type="evidence" value="ECO:0007669"/>
    <property type="project" value="UniProtKB-KW"/>
</dbReference>
<dbReference type="InterPro" id="IPR003653">
    <property type="entry name" value="Peptidase_C48_C"/>
</dbReference>
<evidence type="ECO:0000313" key="6">
    <source>
        <dbReference type="EMBL" id="PWA85815.1"/>
    </source>
</evidence>
<feature type="compositionally biased region" description="Basic residues" evidence="4">
    <location>
        <begin position="520"/>
        <end position="530"/>
    </location>
</feature>
<dbReference type="STRING" id="35608.A0A2U1PJ76"/>
<proteinExistence type="inferred from homology"/>
<dbReference type="InterPro" id="IPR038765">
    <property type="entry name" value="Papain-like_cys_pep_sf"/>
</dbReference>
<protein>
    <submittedName>
        <fullName evidence="6">Transposase, Ptta/En/Spm</fullName>
    </submittedName>
</protein>
<evidence type="ECO:0000313" key="7">
    <source>
        <dbReference type="Proteomes" id="UP000245207"/>
    </source>
</evidence>
<evidence type="ECO:0000256" key="1">
    <source>
        <dbReference type="ARBA" id="ARBA00005234"/>
    </source>
</evidence>
<feature type="compositionally biased region" description="Basic residues" evidence="4">
    <location>
        <begin position="48"/>
        <end position="61"/>
    </location>
</feature>
<keyword evidence="2" id="KW-0645">Protease</keyword>
<comment type="similarity">
    <text evidence="1">Belongs to the peptidase C48 family.</text>
</comment>
<keyword evidence="3" id="KW-0378">Hydrolase</keyword>
<dbReference type="Pfam" id="PF02902">
    <property type="entry name" value="Peptidase_C48"/>
    <property type="match status" value="1"/>
</dbReference>
<accession>A0A2U1PJ76</accession>
<evidence type="ECO:0000256" key="4">
    <source>
        <dbReference type="SAM" id="MobiDB-lite"/>
    </source>
</evidence>
<comment type="caution">
    <text evidence="6">The sequence shown here is derived from an EMBL/GenBank/DDBJ whole genome shotgun (WGS) entry which is preliminary data.</text>
</comment>
<dbReference type="PANTHER" id="PTHR33018">
    <property type="entry name" value="OS10G0338966 PROTEIN-RELATED"/>
    <property type="match status" value="1"/>
</dbReference>
<dbReference type="GO" id="GO:0008234">
    <property type="term" value="F:cysteine-type peptidase activity"/>
    <property type="evidence" value="ECO:0007669"/>
    <property type="project" value="InterPro"/>
</dbReference>
<organism evidence="6 7">
    <name type="scientific">Artemisia annua</name>
    <name type="common">Sweet wormwood</name>
    <dbReference type="NCBI Taxonomy" id="35608"/>
    <lineage>
        <taxon>Eukaryota</taxon>
        <taxon>Viridiplantae</taxon>
        <taxon>Streptophyta</taxon>
        <taxon>Embryophyta</taxon>
        <taxon>Tracheophyta</taxon>
        <taxon>Spermatophyta</taxon>
        <taxon>Magnoliopsida</taxon>
        <taxon>eudicotyledons</taxon>
        <taxon>Gunneridae</taxon>
        <taxon>Pentapetalae</taxon>
        <taxon>asterids</taxon>
        <taxon>campanulids</taxon>
        <taxon>Asterales</taxon>
        <taxon>Asteraceae</taxon>
        <taxon>Asteroideae</taxon>
        <taxon>Anthemideae</taxon>
        <taxon>Artemisiinae</taxon>
        <taxon>Artemisia</taxon>
    </lineage>
</organism>
<evidence type="ECO:0000256" key="3">
    <source>
        <dbReference type="ARBA" id="ARBA00022801"/>
    </source>
</evidence>
<reference evidence="6 7" key="1">
    <citation type="journal article" date="2018" name="Mol. Plant">
        <title>The genome of Artemisia annua provides insight into the evolution of Asteraceae family and artemisinin biosynthesis.</title>
        <authorList>
            <person name="Shen Q."/>
            <person name="Zhang L."/>
            <person name="Liao Z."/>
            <person name="Wang S."/>
            <person name="Yan T."/>
            <person name="Shi P."/>
            <person name="Liu M."/>
            <person name="Fu X."/>
            <person name="Pan Q."/>
            <person name="Wang Y."/>
            <person name="Lv Z."/>
            <person name="Lu X."/>
            <person name="Zhang F."/>
            <person name="Jiang W."/>
            <person name="Ma Y."/>
            <person name="Chen M."/>
            <person name="Hao X."/>
            <person name="Li L."/>
            <person name="Tang Y."/>
            <person name="Lv G."/>
            <person name="Zhou Y."/>
            <person name="Sun X."/>
            <person name="Brodelius P.E."/>
            <person name="Rose J.K.C."/>
            <person name="Tang K."/>
        </authorList>
    </citation>
    <scope>NUCLEOTIDE SEQUENCE [LARGE SCALE GENOMIC DNA]</scope>
    <source>
        <strain evidence="7">cv. Huhao1</strain>
        <tissue evidence="6">Leaf</tissue>
    </source>
</reference>
<feature type="domain" description="Ubiquitin-like protease family profile" evidence="5">
    <location>
        <begin position="621"/>
        <end position="790"/>
    </location>
</feature>
<dbReference type="SUPFAM" id="SSF54001">
    <property type="entry name" value="Cysteine proteinases"/>
    <property type="match status" value="1"/>
</dbReference>
<feature type="compositionally biased region" description="Basic and acidic residues" evidence="4">
    <location>
        <begin position="460"/>
        <end position="515"/>
    </location>
</feature>
<keyword evidence="7" id="KW-1185">Reference proteome</keyword>
<evidence type="ECO:0000256" key="2">
    <source>
        <dbReference type="ARBA" id="ARBA00022670"/>
    </source>
</evidence>
<dbReference type="PROSITE" id="PS50600">
    <property type="entry name" value="ULP_PROTEASE"/>
    <property type="match status" value="1"/>
</dbReference>
<dbReference type="PANTHER" id="PTHR33018:SF31">
    <property type="entry name" value="TRANSPOSASE, PTTA_EN_SPM, PLANT"/>
    <property type="match status" value="1"/>
</dbReference>
<dbReference type="AlphaFoldDB" id="A0A2U1PJ76"/>
<gene>
    <name evidence="6" type="ORF">CTI12_AA074000</name>
</gene>